<evidence type="ECO:0000313" key="1">
    <source>
        <dbReference type="EMBL" id="MFC0624879.1"/>
    </source>
</evidence>
<dbReference type="Proteomes" id="UP001589890">
    <property type="component" value="Unassembled WGS sequence"/>
</dbReference>
<name>A0ABV6QJR4_9ACTN</name>
<gene>
    <name evidence="1" type="ORF">ACFFGN_12450</name>
</gene>
<dbReference type="RefSeq" id="WP_380046705.1">
    <property type="nucleotide sequence ID" value="NZ_JBHLTC010000014.1"/>
</dbReference>
<organism evidence="1 2">
    <name type="scientific">Kribbella deserti</name>
    <dbReference type="NCBI Taxonomy" id="1926257"/>
    <lineage>
        <taxon>Bacteria</taxon>
        <taxon>Bacillati</taxon>
        <taxon>Actinomycetota</taxon>
        <taxon>Actinomycetes</taxon>
        <taxon>Propionibacteriales</taxon>
        <taxon>Kribbellaceae</taxon>
        <taxon>Kribbella</taxon>
    </lineage>
</organism>
<protein>
    <recommendedName>
        <fullName evidence="3">Universal stress protein</fullName>
    </recommendedName>
</protein>
<comment type="caution">
    <text evidence="1">The sequence shown here is derived from an EMBL/GenBank/DDBJ whole genome shotgun (WGS) entry which is preliminary data.</text>
</comment>
<keyword evidence="2" id="KW-1185">Reference proteome</keyword>
<proteinExistence type="predicted"/>
<dbReference type="EMBL" id="JBHLTC010000014">
    <property type="protein sequence ID" value="MFC0624879.1"/>
    <property type="molecule type" value="Genomic_DNA"/>
</dbReference>
<evidence type="ECO:0000313" key="2">
    <source>
        <dbReference type="Proteomes" id="UP001589890"/>
    </source>
</evidence>
<evidence type="ECO:0008006" key="3">
    <source>
        <dbReference type="Google" id="ProtNLM"/>
    </source>
</evidence>
<sequence>MIIAVDSGTAGTVEAEHLCHELLGLLTGAEIACTHWIPAGRPDPLSDEDQAGLGAHVAVSITLPSATTAMVRRLRHRADEEDLGLVISEPSIELGPSHLVRGARLASAEGAGRTAGRLFRFPGQSAAVGRLTARELRERAGIDLVEGIGGTPVHDDSVIDTRDFVRPVWRSGRSVLLVQPAAGGVLVPFELEHQQKCCSNH</sequence>
<accession>A0ABV6QJR4</accession>
<reference evidence="1 2" key="1">
    <citation type="submission" date="2024-09" db="EMBL/GenBank/DDBJ databases">
        <authorList>
            <person name="Sun Q."/>
            <person name="Mori K."/>
        </authorList>
    </citation>
    <scope>NUCLEOTIDE SEQUENCE [LARGE SCALE GENOMIC DNA]</scope>
    <source>
        <strain evidence="1 2">CGMCC 1.15906</strain>
    </source>
</reference>